<protein>
    <submittedName>
        <fullName evidence="2">Uncharacterized protein</fullName>
    </submittedName>
</protein>
<evidence type="ECO:0000313" key="2">
    <source>
        <dbReference type="EMBL" id="MBE0361267.1"/>
    </source>
</evidence>
<keyword evidence="1" id="KW-1133">Transmembrane helix</keyword>
<dbReference type="EMBL" id="AQGU01000029">
    <property type="protein sequence ID" value="MBE0361267.1"/>
    <property type="molecule type" value="Genomic_DNA"/>
</dbReference>
<dbReference type="Proteomes" id="UP000648482">
    <property type="component" value="Unassembled WGS sequence"/>
</dbReference>
<proteinExistence type="predicted"/>
<comment type="caution">
    <text evidence="2">The sequence shown here is derived from an EMBL/GenBank/DDBJ whole genome shotgun (WGS) entry which is preliminary data.</text>
</comment>
<keyword evidence="1" id="KW-0472">Membrane</keyword>
<accession>A0ABR9E3T2</accession>
<name>A0ABR9E3T2_9GAMM</name>
<evidence type="ECO:0000256" key="1">
    <source>
        <dbReference type="SAM" id="Phobius"/>
    </source>
</evidence>
<keyword evidence="1" id="KW-0812">Transmembrane</keyword>
<sequence length="44" mass="5245">MWSKGIHFHLTPQGQFVHTFIVCNILYFIKRKAGSMQQSRFTLF</sequence>
<organism evidence="2 3">
    <name type="scientific">Pseudoalteromonas aliena SW19</name>
    <dbReference type="NCBI Taxonomy" id="1314866"/>
    <lineage>
        <taxon>Bacteria</taxon>
        <taxon>Pseudomonadati</taxon>
        <taxon>Pseudomonadota</taxon>
        <taxon>Gammaproteobacteria</taxon>
        <taxon>Alteromonadales</taxon>
        <taxon>Pseudoalteromonadaceae</taxon>
        <taxon>Pseudoalteromonas</taxon>
    </lineage>
</organism>
<gene>
    <name evidence="2" type="ORF">PALI_b0215</name>
</gene>
<feature type="transmembrane region" description="Helical" evidence="1">
    <location>
        <begin position="12"/>
        <end position="29"/>
    </location>
</feature>
<keyword evidence="3" id="KW-1185">Reference proteome</keyword>
<reference evidence="2 3" key="1">
    <citation type="submission" date="2015-06" db="EMBL/GenBank/DDBJ databases">
        <title>Genome sequence of Pseudoalteromonas aliena.</title>
        <authorList>
            <person name="Xie B.-B."/>
            <person name="Rong J.-C."/>
            <person name="Qin Q.-L."/>
            <person name="Zhang Y.-Z."/>
        </authorList>
    </citation>
    <scope>NUCLEOTIDE SEQUENCE [LARGE SCALE GENOMIC DNA]</scope>
    <source>
        <strain evidence="2 3">SW19</strain>
    </source>
</reference>
<evidence type="ECO:0000313" key="3">
    <source>
        <dbReference type="Proteomes" id="UP000648482"/>
    </source>
</evidence>